<dbReference type="InterPro" id="IPR012332">
    <property type="entry name" value="Autotransporter_pectin_lyase_C"/>
</dbReference>
<reference evidence="4 5" key="1">
    <citation type="journal article" date="2018" name="Int. J. Syst. Evol. Microbiol.">
        <title>Mesosutterella multiformis gen. nov., sp. nov., a member of the family Sutterellaceae and Sutterella megalosphaeroides sp. nov., isolated from human faeces.</title>
        <authorList>
            <person name="Sakamoto M."/>
            <person name="Ikeyama N."/>
            <person name="Kunihiro T."/>
            <person name="Iino T."/>
            <person name="Yuki M."/>
            <person name="Ohkuma M."/>
        </authorList>
    </citation>
    <scope>NUCLEOTIDE SEQUENCE [LARGE SCALE GENOMIC DNA]</scope>
    <source>
        <strain evidence="4 5">4NBBH2</strain>
    </source>
</reference>
<feature type="signal peptide" evidence="2">
    <location>
        <begin position="1"/>
        <end position="29"/>
    </location>
</feature>
<sequence length="1139" mass="119478">MKHTETIRQTGKTAAAVAAALFAMSASNAETPARISSTLTEPTADISVLYTDTGTSASDIIHAPVEPGNADGITVTVNSLTVENQTTAGTVPGSGDRNGSGIASTAAFPGSSITLAVTKDITVHARTDAVLASGGSSVTGNVGGNLSIQSAGTGIRSDNAPLTMTVSGGSAEIVTDGTAVSNAGTEGFLTLQGAESTRIYSAAGHAVQTTGNELKIYGTPYEGDAGDTISRALPDKSGSILIENGSATESAVFESGSVSRRGEWISAGSVTVRNMSGATAIISESGGIGISASDTAGTGVLVLNNSERNPTIEVKRAEGDEERVGSVTLNGLAKRFTVRNENPAGYAVIAKDRARFSILGRSPLPDVHIFGNLRTETYSSISIDMGNGEIRSDRIEILDGGSFGMDWMSGNSVLSALDGSKTMITVKNEGRADITPHGHTVINSDFILLPGDRAPADTIEKIDSSARLTMHENSVWNGNLTSQGHMNWLGFYLIGDAKLNGNLSSLEGGETALFIMDQGVMTGDILSDGTGRAPGSDDPTEYAADFQGEIQANGILNSNVTARNSGKAALQFKTAATRLNGDLVSQSGGAINTEMAGVWNGASSIAGGTIDLKFTDPAAVWYMTRDSHLTSFTQNAGTVNFPKPMSADTFIGTTLTLDGNYSADGGTLNMSTVLEGDDSPHDKLVIKGDAAGRANLVFTKVSGNGKSTDQGIKVVEVGGTSDAVFTKPDDNRLSAGAYLYSLKKIGNDWYLTSDRDPNAPVVMEEIVQPKPKDEDPAVPPVPDTTDPVAPKASDPVTAPQPDVIPASAPTDVTRHTVKPELGSYAANMLASNTLFSMSLADRLGETRYSDALKSQKHSENLWIRTAGGKNRSAMQDRQLTNRGTWGLVQVGGDVVSWAGAGDHRFHAGLMMGYAHQNTKTRSTDLSLTSKGKVSGYSAGVYATYMNAEPAGTGPYVDTWLLWQKFKNKVTPAGAPEESYHSKGWTGSVEAGYTFGLSDWVSEDGTLNAARLRLETQVIRMGVRADQHQDAENFTVTGTGAGNIRTRVGVTAYHLFTNDKSGRAVKPFLGVSWYHDTKSFGVTYDGVKDRIDGSRNFGEVKLGVEGKLNKHVNLWGTAAVQRGSDSFRNLGAFVGAKVLF</sequence>
<dbReference type="SMART" id="SM00869">
    <property type="entry name" value="Autotransporter"/>
    <property type="match status" value="1"/>
</dbReference>
<dbReference type="InterPro" id="IPR005546">
    <property type="entry name" value="Autotransporte_beta"/>
</dbReference>
<comment type="caution">
    <text evidence="4">The sequence shown here is derived from an EMBL/GenBank/DDBJ whole genome shotgun (WGS) entry which is preliminary data.</text>
</comment>
<dbReference type="NCBIfam" id="TIGR01414">
    <property type="entry name" value="autotrans_barl"/>
    <property type="match status" value="1"/>
</dbReference>
<dbReference type="InterPro" id="IPR011050">
    <property type="entry name" value="Pectin_lyase_fold/virulence"/>
</dbReference>
<dbReference type="PANTHER" id="PTHR12338:SF5">
    <property type="entry name" value="ANTIGEN 43-RELATED"/>
    <property type="match status" value="1"/>
</dbReference>
<feature type="chain" id="PRO_5017409879" description="Autotransporter domain-containing protein" evidence="2">
    <location>
        <begin position="30"/>
        <end position="1139"/>
    </location>
</feature>
<dbReference type="PANTHER" id="PTHR12338">
    <property type="entry name" value="AUTOTRANSPORTER"/>
    <property type="match status" value="1"/>
</dbReference>
<evidence type="ECO:0000256" key="1">
    <source>
        <dbReference type="SAM" id="MobiDB-lite"/>
    </source>
</evidence>
<dbReference type="RefSeq" id="WP_170135152.1">
    <property type="nucleotide sequence ID" value="NZ_BGZJ01000002.1"/>
</dbReference>
<dbReference type="Pfam" id="PF18883">
    <property type="entry name" value="AC_1"/>
    <property type="match status" value="1"/>
</dbReference>
<evidence type="ECO:0000313" key="4">
    <source>
        <dbReference type="EMBL" id="GBO94618.1"/>
    </source>
</evidence>
<dbReference type="SUPFAM" id="SSF103515">
    <property type="entry name" value="Autotransporter"/>
    <property type="match status" value="1"/>
</dbReference>
<keyword evidence="2" id="KW-0732">Signal</keyword>
<keyword evidence="5" id="KW-1185">Reference proteome</keyword>
<feature type="region of interest" description="Disordered" evidence="1">
    <location>
        <begin position="769"/>
        <end position="808"/>
    </location>
</feature>
<dbReference type="SUPFAM" id="SSF51126">
    <property type="entry name" value="Pectin lyase-like"/>
    <property type="match status" value="1"/>
</dbReference>
<dbReference type="Pfam" id="PF03797">
    <property type="entry name" value="Autotransporter"/>
    <property type="match status" value="1"/>
</dbReference>
<gene>
    <name evidence="4" type="ORF">MESMUL_19720</name>
</gene>
<dbReference type="EMBL" id="BGZJ01000002">
    <property type="protein sequence ID" value="GBO94618.1"/>
    <property type="molecule type" value="Genomic_DNA"/>
</dbReference>
<dbReference type="CDD" id="cd00253">
    <property type="entry name" value="PL_Passenger_AT"/>
    <property type="match status" value="1"/>
</dbReference>
<feature type="domain" description="Autotransporter" evidence="3">
    <location>
        <begin position="854"/>
        <end position="1139"/>
    </location>
</feature>
<dbReference type="InterPro" id="IPR036709">
    <property type="entry name" value="Autotransporte_beta_dom_sf"/>
</dbReference>
<accession>A0A388SEA2</accession>
<evidence type="ECO:0000259" key="3">
    <source>
        <dbReference type="PROSITE" id="PS51208"/>
    </source>
</evidence>
<protein>
    <recommendedName>
        <fullName evidence="3">Autotransporter domain-containing protein</fullName>
    </recommendedName>
</protein>
<evidence type="ECO:0000256" key="2">
    <source>
        <dbReference type="SAM" id="SignalP"/>
    </source>
</evidence>
<dbReference type="AlphaFoldDB" id="A0A388SEA2"/>
<dbReference type="InterPro" id="IPR006315">
    <property type="entry name" value="OM_autotransptr_brl_dom"/>
</dbReference>
<dbReference type="PROSITE" id="PS51208">
    <property type="entry name" value="AUTOTRANSPORTER"/>
    <property type="match status" value="1"/>
</dbReference>
<evidence type="ECO:0000313" key="5">
    <source>
        <dbReference type="Proteomes" id="UP000266091"/>
    </source>
</evidence>
<dbReference type="Gene3D" id="2.40.128.130">
    <property type="entry name" value="Autotransporter beta-domain"/>
    <property type="match status" value="1"/>
</dbReference>
<dbReference type="Proteomes" id="UP000266091">
    <property type="component" value="Unassembled WGS sequence"/>
</dbReference>
<organism evidence="4 5">
    <name type="scientific">Mesosutterella multiformis</name>
    <dbReference type="NCBI Taxonomy" id="2259133"/>
    <lineage>
        <taxon>Bacteria</taxon>
        <taxon>Pseudomonadati</taxon>
        <taxon>Pseudomonadota</taxon>
        <taxon>Betaproteobacteria</taxon>
        <taxon>Burkholderiales</taxon>
        <taxon>Sutterellaceae</taxon>
        <taxon>Mesosutterella</taxon>
    </lineage>
</organism>
<dbReference type="Gene3D" id="2.160.20.20">
    <property type="match status" value="1"/>
</dbReference>
<dbReference type="InterPro" id="IPR043990">
    <property type="entry name" value="AC_1"/>
</dbReference>
<proteinExistence type="predicted"/>
<dbReference type="GO" id="GO:0019867">
    <property type="term" value="C:outer membrane"/>
    <property type="evidence" value="ECO:0007669"/>
    <property type="project" value="InterPro"/>
</dbReference>
<name>A0A388SEA2_9BURK</name>
<dbReference type="InterPro" id="IPR050909">
    <property type="entry name" value="Bact_Autotransporter_VF"/>
</dbReference>